<accession>A0AAN6NEM9</accession>
<keyword evidence="4" id="KW-1185">Reference proteome</keyword>
<feature type="coiled-coil region" evidence="1">
    <location>
        <begin position="268"/>
        <end position="339"/>
    </location>
</feature>
<feature type="region of interest" description="Disordered" evidence="2">
    <location>
        <begin position="1"/>
        <end position="22"/>
    </location>
</feature>
<dbReference type="Proteomes" id="UP001303473">
    <property type="component" value="Unassembled WGS sequence"/>
</dbReference>
<dbReference type="AlphaFoldDB" id="A0AAN6NEM9"/>
<name>A0AAN6NEM9_9PEZI</name>
<protein>
    <submittedName>
        <fullName evidence="3">Uncharacterized protein</fullName>
    </submittedName>
</protein>
<gene>
    <name evidence="3" type="ORF">QBC46DRAFT_338361</name>
</gene>
<keyword evidence="1" id="KW-0175">Coiled coil</keyword>
<proteinExistence type="predicted"/>
<evidence type="ECO:0000256" key="2">
    <source>
        <dbReference type="SAM" id="MobiDB-lite"/>
    </source>
</evidence>
<dbReference type="EMBL" id="MU853764">
    <property type="protein sequence ID" value="KAK3943721.1"/>
    <property type="molecule type" value="Genomic_DNA"/>
</dbReference>
<evidence type="ECO:0000313" key="4">
    <source>
        <dbReference type="Proteomes" id="UP001303473"/>
    </source>
</evidence>
<evidence type="ECO:0000313" key="3">
    <source>
        <dbReference type="EMBL" id="KAK3943721.1"/>
    </source>
</evidence>
<sequence>METSPEPPSTSPRKVISSDQLEYLDPEDSERECLFDRDSWWERYNKSYEERHEDDSESETMPKTFEYFFKLPVEIQRQILQYICVFQFGVYVGDDDEWDVSNTVSTTVIEFDKHGDPYLSVDSARPPVDLFLASRALYTLASGDAWVGDEPAVLLSRDWGLLVPQDKAVSGEYEKVFTQKTSALAARRRMRSVIIYLPNSFEDSLWIRGMLVPVLKDMMEAGSLRQLEVRVDDRFAIEDVSEYLGEHRESLQELEQPALSMFRRLQELEQQEEAQRGAESLQQRLQELEMERQSEDWSRQVKDVHQALQQELQRAEQHLQRLQQLHQSQQQQLQQWLQTAQSQTHFLTLEARDYLNDLEKEGRRDLRRGIYNHPLLKLLQKEAKNDELGEPLSGKRPVRLSVSPRHIAYWCKYHAGPKCDLDKLYEGYPNDEVGQDEWVELDTDKILKDFTG</sequence>
<feature type="compositionally biased region" description="Pro residues" evidence="2">
    <location>
        <begin position="1"/>
        <end position="10"/>
    </location>
</feature>
<comment type="caution">
    <text evidence="3">The sequence shown here is derived from an EMBL/GenBank/DDBJ whole genome shotgun (WGS) entry which is preliminary data.</text>
</comment>
<evidence type="ECO:0000256" key="1">
    <source>
        <dbReference type="SAM" id="Coils"/>
    </source>
</evidence>
<organism evidence="3 4">
    <name type="scientific">Diplogelasinospora grovesii</name>
    <dbReference type="NCBI Taxonomy" id="303347"/>
    <lineage>
        <taxon>Eukaryota</taxon>
        <taxon>Fungi</taxon>
        <taxon>Dikarya</taxon>
        <taxon>Ascomycota</taxon>
        <taxon>Pezizomycotina</taxon>
        <taxon>Sordariomycetes</taxon>
        <taxon>Sordariomycetidae</taxon>
        <taxon>Sordariales</taxon>
        <taxon>Diplogelasinosporaceae</taxon>
        <taxon>Diplogelasinospora</taxon>
    </lineage>
</organism>
<reference evidence="4" key="1">
    <citation type="journal article" date="2023" name="Mol. Phylogenet. Evol.">
        <title>Genome-scale phylogeny and comparative genomics of the fungal order Sordariales.</title>
        <authorList>
            <person name="Hensen N."/>
            <person name="Bonometti L."/>
            <person name="Westerberg I."/>
            <person name="Brannstrom I.O."/>
            <person name="Guillou S."/>
            <person name="Cros-Aarteil S."/>
            <person name="Calhoun S."/>
            <person name="Haridas S."/>
            <person name="Kuo A."/>
            <person name="Mondo S."/>
            <person name="Pangilinan J."/>
            <person name="Riley R."/>
            <person name="LaButti K."/>
            <person name="Andreopoulos B."/>
            <person name="Lipzen A."/>
            <person name="Chen C."/>
            <person name="Yan M."/>
            <person name="Daum C."/>
            <person name="Ng V."/>
            <person name="Clum A."/>
            <person name="Steindorff A."/>
            <person name="Ohm R.A."/>
            <person name="Martin F."/>
            <person name="Silar P."/>
            <person name="Natvig D.O."/>
            <person name="Lalanne C."/>
            <person name="Gautier V."/>
            <person name="Ament-Velasquez S.L."/>
            <person name="Kruys A."/>
            <person name="Hutchinson M.I."/>
            <person name="Powell A.J."/>
            <person name="Barry K."/>
            <person name="Miller A.N."/>
            <person name="Grigoriev I.V."/>
            <person name="Debuchy R."/>
            <person name="Gladieux P."/>
            <person name="Hiltunen Thoren M."/>
            <person name="Johannesson H."/>
        </authorList>
    </citation>
    <scope>NUCLEOTIDE SEQUENCE [LARGE SCALE GENOMIC DNA]</scope>
    <source>
        <strain evidence="4">CBS 340.73</strain>
    </source>
</reference>